<sequence>MSSKLKNFLYRLYPLQSFKLLAKTIRSPPKTTPPAPLPNPVDSVNQITRLLTAIHSSPLHPNETLEKKFGFSVYTRASSIAGAGQGVFVRGQCDAGQVVCLYPGTVYQPFEPLLFVSIANSYILKCFDGIFVDGKKTGLSGSVYRSLYHKENWPGAIQTSDASWMKDNELNNPLAIGQIVNNGSKHHLPNVQYHEVDLPPSFPIELRQYIPNIYWSGHDPLTQNTRVVALISTRTIKDNDELFSTYMESI</sequence>
<dbReference type="Gene3D" id="2.170.270.10">
    <property type="entry name" value="SET domain"/>
    <property type="match status" value="1"/>
</dbReference>
<gene>
    <name evidence="1" type="ORF">LCOR_02411.1</name>
</gene>
<dbReference type="InterPro" id="IPR040415">
    <property type="entry name" value="SETD9"/>
</dbReference>
<dbReference type="EMBL" id="CBTN010000007">
    <property type="protein sequence ID" value="CDH50707.1"/>
    <property type="molecule type" value="Genomic_DNA"/>
</dbReference>
<proteinExistence type="predicted"/>
<accession>A0A068RM40</accession>
<dbReference type="CDD" id="cd10537">
    <property type="entry name" value="SET_SETD9"/>
    <property type="match status" value="1"/>
</dbReference>
<dbReference type="InterPro" id="IPR046341">
    <property type="entry name" value="SET_dom_sf"/>
</dbReference>
<dbReference type="PANTHER" id="PTHR33524">
    <property type="entry name" value="C5ORF35"/>
    <property type="match status" value="1"/>
</dbReference>
<dbReference type="AlphaFoldDB" id="A0A068RM40"/>
<reference evidence="1" key="1">
    <citation type="submission" date="2013-08" db="EMBL/GenBank/DDBJ databases">
        <title>Gene expansion shapes genome architecture in the human pathogen Lichtheimia corymbifera: an evolutionary genomics analysis in the ancient terrestrial Mucorales (Mucoromycotina).</title>
        <authorList>
            <person name="Schwartze V.U."/>
            <person name="Winter S."/>
            <person name="Shelest E."/>
            <person name="Marcet-Houben M."/>
            <person name="Horn F."/>
            <person name="Wehner S."/>
            <person name="Hoffmann K."/>
            <person name="Riege K."/>
            <person name="Sammeth M."/>
            <person name="Nowrousian M."/>
            <person name="Valiante V."/>
            <person name="Linde J."/>
            <person name="Jacobsen I.D."/>
            <person name="Marz M."/>
            <person name="Brakhage A.A."/>
            <person name="Gabaldon T."/>
            <person name="Bocker S."/>
            <person name="Voigt K."/>
        </authorList>
    </citation>
    <scope>NUCLEOTIDE SEQUENCE [LARGE SCALE GENOMIC DNA]</scope>
    <source>
        <strain evidence="1">FSU 9682</strain>
    </source>
</reference>
<dbReference type="Proteomes" id="UP000027586">
    <property type="component" value="Unassembled WGS sequence"/>
</dbReference>
<evidence type="ECO:0000313" key="2">
    <source>
        <dbReference type="Proteomes" id="UP000027586"/>
    </source>
</evidence>
<name>A0A068RM40_9FUNG</name>
<dbReference type="VEuPathDB" id="FungiDB:LCOR_02411.1"/>
<comment type="caution">
    <text evidence="1">The sequence shown here is derived from an EMBL/GenBank/DDBJ whole genome shotgun (WGS) entry which is preliminary data.</text>
</comment>
<evidence type="ECO:0000313" key="1">
    <source>
        <dbReference type="EMBL" id="CDH50707.1"/>
    </source>
</evidence>
<dbReference type="PANTHER" id="PTHR33524:SF2">
    <property type="entry name" value="SET DOMAIN-CONTAINING PROTEIN 9"/>
    <property type="match status" value="1"/>
</dbReference>
<dbReference type="OrthoDB" id="442460at2759"/>
<protein>
    <submittedName>
        <fullName evidence="1">Set domain-containing protein 9</fullName>
    </submittedName>
</protein>
<dbReference type="SUPFAM" id="SSF82199">
    <property type="entry name" value="SET domain"/>
    <property type="match status" value="1"/>
</dbReference>
<keyword evidence="2" id="KW-1185">Reference proteome</keyword>
<organism evidence="1 2">
    <name type="scientific">Lichtheimia corymbifera JMRC:FSU:9682</name>
    <dbReference type="NCBI Taxonomy" id="1263082"/>
    <lineage>
        <taxon>Eukaryota</taxon>
        <taxon>Fungi</taxon>
        <taxon>Fungi incertae sedis</taxon>
        <taxon>Mucoromycota</taxon>
        <taxon>Mucoromycotina</taxon>
        <taxon>Mucoromycetes</taxon>
        <taxon>Mucorales</taxon>
        <taxon>Lichtheimiaceae</taxon>
        <taxon>Lichtheimia</taxon>
    </lineage>
</organism>